<accession>A0A4U0Q3P3</accession>
<dbReference type="OrthoDB" id="6693632at2"/>
<dbReference type="GO" id="GO:0003677">
    <property type="term" value="F:DNA binding"/>
    <property type="evidence" value="ECO:0007669"/>
    <property type="project" value="InterPro"/>
</dbReference>
<evidence type="ECO:0000313" key="1">
    <source>
        <dbReference type="EMBL" id="TJZ75605.1"/>
    </source>
</evidence>
<protein>
    <submittedName>
        <fullName evidence="1">Cro/Cl family transcriptional regulator</fullName>
    </submittedName>
</protein>
<name>A0A4U0Q3P3_9NEIS</name>
<gene>
    <name evidence="1" type="ORF">FAZ21_06740</name>
</gene>
<dbReference type="SUPFAM" id="SSF47413">
    <property type="entry name" value="lambda repressor-like DNA-binding domains"/>
    <property type="match status" value="1"/>
</dbReference>
<reference evidence="1 2" key="1">
    <citation type="submission" date="2019-04" db="EMBL/GenBank/DDBJ databases">
        <title>Chitiniphilus eburnea sp. nov., a novel chitinolytic bacterium isolated from aquaculture sludge.</title>
        <authorList>
            <person name="Sheng M."/>
        </authorList>
    </citation>
    <scope>NUCLEOTIDE SEQUENCE [LARGE SCALE GENOMIC DNA]</scope>
    <source>
        <strain evidence="1 2">HX-2-15</strain>
    </source>
</reference>
<proteinExistence type="predicted"/>
<keyword evidence="2" id="KW-1185">Reference proteome</keyword>
<sequence length="58" mass="6455">MKVKDALRAFGSKAEIARVLGISRAAVAQWPMDGSVPLLRAYQLQDVLCKRSKRKRVA</sequence>
<dbReference type="InterPro" id="IPR010982">
    <property type="entry name" value="Lambda_DNA-bd_dom_sf"/>
</dbReference>
<dbReference type="Gene3D" id="1.10.260.40">
    <property type="entry name" value="lambda repressor-like DNA-binding domains"/>
    <property type="match status" value="1"/>
</dbReference>
<dbReference type="EMBL" id="SUMF01000004">
    <property type="protein sequence ID" value="TJZ75605.1"/>
    <property type="molecule type" value="Genomic_DNA"/>
</dbReference>
<dbReference type="Proteomes" id="UP000310016">
    <property type="component" value="Unassembled WGS sequence"/>
</dbReference>
<dbReference type="Pfam" id="PF14549">
    <property type="entry name" value="P22_Cro"/>
    <property type="match status" value="1"/>
</dbReference>
<organism evidence="1 2">
    <name type="scientific">Chitiniphilus eburneus</name>
    <dbReference type="NCBI Taxonomy" id="2571148"/>
    <lineage>
        <taxon>Bacteria</taxon>
        <taxon>Pseudomonadati</taxon>
        <taxon>Pseudomonadota</taxon>
        <taxon>Betaproteobacteria</taxon>
        <taxon>Neisseriales</taxon>
        <taxon>Chitinibacteraceae</taxon>
        <taxon>Chitiniphilus</taxon>
    </lineage>
</organism>
<evidence type="ECO:0000313" key="2">
    <source>
        <dbReference type="Proteomes" id="UP000310016"/>
    </source>
</evidence>
<comment type="caution">
    <text evidence="1">The sequence shown here is derived from an EMBL/GenBank/DDBJ whole genome shotgun (WGS) entry which is preliminary data.</text>
</comment>
<dbReference type="AlphaFoldDB" id="A0A4U0Q3P3"/>